<dbReference type="OrthoDB" id="10450014at2759"/>
<feature type="transmembrane region" description="Helical" evidence="1">
    <location>
        <begin position="90"/>
        <end position="113"/>
    </location>
</feature>
<gene>
    <name evidence="3" type="ORF">GMOD_00000093</name>
</gene>
<sequence length="180" mass="19006">MSGMFNQLLISALLFLSLALAAPLASSTSEPTRVFTMATPTAPSDLSGRQASTWAPWTPAWTDPAWTTPSPSASHVLTPLQKSTSLEGGVLVAVIIGSLIAFGLLGCVLSCLLRNSSGSCCSRRRKVAQPSVERDGGFEMDNMAARLVRRPEAAVVAVTPRGSEISHDPHVTWTRGVGFV</sequence>
<organism evidence="3 4">
    <name type="scientific">Pyrenophora seminiperda CCB06</name>
    <dbReference type="NCBI Taxonomy" id="1302712"/>
    <lineage>
        <taxon>Eukaryota</taxon>
        <taxon>Fungi</taxon>
        <taxon>Dikarya</taxon>
        <taxon>Ascomycota</taxon>
        <taxon>Pezizomycotina</taxon>
        <taxon>Dothideomycetes</taxon>
        <taxon>Pleosporomycetidae</taxon>
        <taxon>Pleosporales</taxon>
        <taxon>Pleosporineae</taxon>
        <taxon>Pleosporaceae</taxon>
        <taxon>Pyrenophora</taxon>
    </lineage>
</organism>
<name>A0A3M7M6D5_9PLEO</name>
<protein>
    <submittedName>
        <fullName evidence="3">Uncharacterized protein</fullName>
    </submittedName>
</protein>
<keyword evidence="4" id="KW-1185">Reference proteome</keyword>
<reference evidence="3 4" key="1">
    <citation type="journal article" date="2014" name="PLoS ONE">
        <title>De novo Genome Assembly of the Fungal Plant Pathogen Pyrenophora semeniperda.</title>
        <authorList>
            <person name="Soliai M.M."/>
            <person name="Meyer S.E."/>
            <person name="Udall J.A."/>
            <person name="Elzinga D.E."/>
            <person name="Hermansen R.A."/>
            <person name="Bodily P.M."/>
            <person name="Hart A.A."/>
            <person name="Coleman C.E."/>
        </authorList>
    </citation>
    <scope>NUCLEOTIDE SEQUENCE [LARGE SCALE GENOMIC DNA]</scope>
    <source>
        <strain evidence="3 4">CCB06</strain>
        <tissue evidence="3">Mycelium</tissue>
    </source>
</reference>
<keyword evidence="1" id="KW-0812">Transmembrane</keyword>
<dbReference type="Proteomes" id="UP000265663">
    <property type="component" value="Unassembled WGS sequence"/>
</dbReference>
<keyword evidence="1" id="KW-1133">Transmembrane helix</keyword>
<evidence type="ECO:0000313" key="3">
    <source>
        <dbReference type="EMBL" id="RMZ70053.1"/>
    </source>
</evidence>
<evidence type="ECO:0000313" key="4">
    <source>
        <dbReference type="Proteomes" id="UP000265663"/>
    </source>
</evidence>
<feature type="signal peptide" evidence="2">
    <location>
        <begin position="1"/>
        <end position="21"/>
    </location>
</feature>
<keyword evidence="2" id="KW-0732">Signal</keyword>
<accession>A0A3M7M6D5</accession>
<keyword evidence="1" id="KW-0472">Membrane</keyword>
<dbReference type="AlphaFoldDB" id="A0A3M7M6D5"/>
<proteinExistence type="predicted"/>
<feature type="chain" id="PRO_5018207341" evidence="2">
    <location>
        <begin position="22"/>
        <end position="180"/>
    </location>
</feature>
<evidence type="ECO:0000256" key="2">
    <source>
        <dbReference type="SAM" id="SignalP"/>
    </source>
</evidence>
<dbReference type="EMBL" id="KE747824">
    <property type="protein sequence ID" value="RMZ70053.1"/>
    <property type="molecule type" value="Genomic_DNA"/>
</dbReference>
<evidence type="ECO:0000256" key="1">
    <source>
        <dbReference type="SAM" id="Phobius"/>
    </source>
</evidence>